<feature type="compositionally biased region" description="Polar residues" evidence="1">
    <location>
        <begin position="164"/>
        <end position="173"/>
    </location>
</feature>
<dbReference type="Proteomes" id="UP000239239">
    <property type="component" value="Unassembled WGS sequence"/>
</dbReference>
<evidence type="ECO:0000256" key="1">
    <source>
        <dbReference type="SAM" id="MobiDB-lite"/>
    </source>
</evidence>
<feature type="region of interest" description="Disordered" evidence="1">
    <location>
        <begin position="104"/>
        <end position="220"/>
    </location>
</feature>
<protein>
    <submittedName>
        <fullName evidence="2">Uncharacterized protein</fullName>
    </submittedName>
</protein>
<comment type="caution">
    <text evidence="2">The sequence shown here is derived from an EMBL/GenBank/DDBJ whole genome shotgun (WGS) entry which is preliminary data.</text>
</comment>
<evidence type="ECO:0000313" key="3">
    <source>
        <dbReference type="Proteomes" id="UP000239239"/>
    </source>
</evidence>
<name>A0A2S6EU29_LEGPN</name>
<organism evidence="2 3">
    <name type="scientific">Legionella pneumophila</name>
    <dbReference type="NCBI Taxonomy" id="446"/>
    <lineage>
        <taxon>Bacteria</taxon>
        <taxon>Pseudomonadati</taxon>
        <taxon>Pseudomonadota</taxon>
        <taxon>Gammaproteobacteria</taxon>
        <taxon>Legionellales</taxon>
        <taxon>Legionellaceae</taxon>
        <taxon>Legionella</taxon>
    </lineage>
</organism>
<feature type="compositionally biased region" description="Low complexity" evidence="1">
    <location>
        <begin position="154"/>
        <end position="163"/>
    </location>
</feature>
<dbReference type="AlphaFoldDB" id="A0A2S6EU29"/>
<accession>A0A2S6EU29</accession>
<dbReference type="OrthoDB" id="5654259at2"/>
<evidence type="ECO:0000313" key="2">
    <source>
        <dbReference type="EMBL" id="PPK28685.1"/>
    </source>
</evidence>
<dbReference type="EMBL" id="PQWY01000021">
    <property type="protein sequence ID" value="PPK28685.1"/>
    <property type="molecule type" value="Genomic_DNA"/>
</dbReference>
<gene>
    <name evidence="2" type="ORF">C3928_14660</name>
</gene>
<feature type="compositionally biased region" description="Low complexity" evidence="1">
    <location>
        <begin position="174"/>
        <end position="184"/>
    </location>
</feature>
<feature type="compositionally biased region" description="Low complexity" evidence="1">
    <location>
        <begin position="123"/>
        <end position="134"/>
    </location>
</feature>
<sequence length="220" mass="24805">MQHMESVMKEQFFQPKDLNNLLRSVEKPIQDLLDLNLKTLKSVSYVTPVELFNVLKPEEILEKNMNVFIQNSQRAMSYMLNVFQIMEHHWINIYDQMAENPPEKKVNPIIGKASNKADTNAPKSSASKKSITAKSKTKSVAGQPKSKISKAKPKTSSPTKVKVNTQERPTVTKQQSQMSLSSLQKDIEKQDVNTPGELKNSVAILKNETKDIAPSNNKPK</sequence>
<proteinExistence type="predicted"/>
<reference evidence="2 3" key="1">
    <citation type="submission" date="2018-02" db="EMBL/GenBank/DDBJ databases">
        <title>Draft genome sequences of four Legionella pneumophila clinical strains isolated in Ontario.</title>
        <authorList>
            <person name="Fortuna A."/>
            <person name="Ramnarine R."/>
            <person name="Li A."/>
            <person name="Frantz C."/>
            <person name="Mallo G."/>
        </authorList>
    </citation>
    <scope>NUCLEOTIDE SEQUENCE [LARGE SCALE GENOMIC DNA]</scope>
    <source>
        <strain evidence="2 3">LG61</strain>
    </source>
</reference>